<dbReference type="InterPro" id="IPR041468">
    <property type="entry name" value="HTH_ParB/Spo0J"/>
</dbReference>
<proteinExistence type="inferred from homology"/>
<dbReference type="CDD" id="cd16393">
    <property type="entry name" value="SPO0J_N"/>
    <property type="match status" value="1"/>
</dbReference>
<dbReference type="InterPro" id="IPR050336">
    <property type="entry name" value="Chromosome_partition/occlusion"/>
</dbReference>
<dbReference type="GO" id="GO:0045881">
    <property type="term" value="P:positive regulation of sporulation resulting in formation of a cellular spore"/>
    <property type="evidence" value="ECO:0007669"/>
    <property type="project" value="TreeGrafter"/>
</dbReference>
<dbReference type="Proteomes" id="UP000239297">
    <property type="component" value="Unassembled WGS sequence"/>
</dbReference>
<dbReference type="Pfam" id="PF02195">
    <property type="entry name" value="ParB_N"/>
    <property type="match status" value="1"/>
</dbReference>
<dbReference type="InterPro" id="IPR003115">
    <property type="entry name" value="ParB_N"/>
</dbReference>
<dbReference type="SUPFAM" id="SSF110849">
    <property type="entry name" value="ParB/Sulfiredoxin"/>
    <property type="match status" value="1"/>
</dbReference>
<dbReference type="InterPro" id="IPR036086">
    <property type="entry name" value="ParB/Sulfiredoxin_sf"/>
</dbReference>
<evidence type="ECO:0000256" key="1">
    <source>
        <dbReference type="ARBA" id="ARBA00006295"/>
    </source>
</evidence>
<evidence type="ECO:0000256" key="2">
    <source>
        <dbReference type="ARBA" id="ARBA00022829"/>
    </source>
</evidence>
<evidence type="ECO:0000313" key="6">
    <source>
        <dbReference type="EMBL" id="PPB48573.1"/>
    </source>
</evidence>
<dbReference type="SUPFAM" id="SSF109709">
    <property type="entry name" value="KorB DNA-binding domain-like"/>
    <property type="match status" value="1"/>
</dbReference>
<reference evidence="6 7" key="1">
    <citation type="journal article" date="2014" name="Int. J. Syst. Evol. Microbiol.">
        <title>Arthrobacter pityocampae sp. nov., isolated from Thaumetopoea pityocampa (Lep., Thaumetopoeidae).</title>
        <authorList>
            <person name="Ince I.A."/>
            <person name="Demirbag Z."/>
            <person name="Kati H."/>
        </authorList>
    </citation>
    <scope>NUCLEOTIDE SEQUENCE [LARGE SCALE GENOMIC DNA]</scope>
    <source>
        <strain evidence="6 7">Tp2</strain>
    </source>
</reference>
<protein>
    <submittedName>
        <fullName evidence="6">Chromosome partitioning protein ParB</fullName>
    </submittedName>
</protein>
<keyword evidence="2" id="KW-0159">Chromosome partition</keyword>
<dbReference type="PANTHER" id="PTHR33375:SF1">
    <property type="entry name" value="CHROMOSOME-PARTITIONING PROTEIN PARB-RELATED"/>
    <property type="match status" value="1"/>
</dbReference>
<comment type="caution">
    <text evidence="6">The sequence shown here is derived from an EMBL/GenBank/DDBJ whole genome shotgun (WGS) entry which is preliminary data.</text>
</comment>
<dbReference type="GO" id="GO:0007059">
    <property type="term" value="P:chromosome segregation"/>
    <property type="evidence" value="ECO:0007669"/>
    <property type="project" value="UniProtKB-KW"/>
</dbReference>
<feature type="compositionally biased region" description="Low complexity" evidence="4">
    <location>
        <begin position="190"/>
        <end position="203"/>
    </location>
</feature>
<organism evidence="6 7">
    <name type="scientific">Arthrobacter pityocampae</name>
    <dbReference type="NCBI Taxonomy" id="547334"/>
    <lineage>
        <taxon>Bacteria</taxon>
        <taxon>Bacillati</taxon>
        <taxon>Actinomycetota</taxon>
        <taxon>Actinomycetes</taxon>
        <taxon>Micrococcales</taxon>
        <taxon>Micrococcaceae</taxon>
        <taxon>Arthrobacter</taxon>
    </lineage>
</organism>
<dbReference type="Gene3D" id="1.10.10.2830">
    <property type="match status" value="1"/>
</dbReference>
<feature type="compositionally biased region" description="Acidic residues" evidence="4">
    <location>
        <begin position="23"/>
        <end position="32"/>
    </location>
</feature>
<dbReference type="PANTHER" id="PTHR33375">
    <property type="entry name" value="CHROMOSOME-PARTITIONING PROTEIN PARB-RELATED"/>
    <property type="match status" value="1"/>
</dbReference>
<evidence type="ECO:0000256" key="3">
    <source>
        <dbReference type="ARBA" id="ARBA00023125"/>
    </source>
</evidence>
<dbReference type="NCBIfam" id="TIGR00180">
    <property type="entry name" value="parB_part"/>
    <property type="match status" value="1"/>
</dbReference>
<keyword evidence="3" id="KW-0238">DNA-binding</keyword>
<dbReference type="SMART" id="SM00470">
    <property type="entry name" value="ParB"/>
    <property type="match status" value="1"/>
</dbReference>
<dbReference type="OrthoDB" id="9802051at2"/>
<dbReference type="Gene3D" id="3.90.1530.30">
    <property type="match status" value="1"/>
</dbReference>
<dbReference type="FunFam" id="3.90.1530.30:FF:000001">
    <property type="entry name" value="Chromosome partitioning protein ParB"/>
    <property type="match status" value="1"/>
</dbReference>
<dbReference type="InterPro" id="IPR057240">
    <property type="entry name" value="ParB_dimer_C"/>
</dbReference>
<dbReference type="FunFam" id="1.10.10.2830:FF:000001">
    <property type="entry name" value="Chromosome partitioning protein ParB"/>
    <property type="match status" value="1"/>
</dbReference>
<dbReference type="Pfam" id="PF23552">
    <property type="entry name" value="ParB_C"/>
    <property type="match status" value="1"/>
</dbReference>
<feature type="compositionally biased region" description="Basic and acidic residues" evidence="4">
    <location>
        <begin position="166"/>
        <end position="178"/>
    </location>
</feature>
<dbReference type="GO" id="GO:0003677">
    <property type="term" value="F:DNA binding"/>
    <property type="evidence" value="ECO:0007669"/>
    <property type="project" value="UniProtKB-KW"/>
</dbReference>
<name>A0A2S5IVH8_9MICC</name>
<dbReference type="InterPro" id="IPR004437">
    <property type="entry name" value="ParB/RepB/Spo0J"/>
</dbReference>
<dbReference type="EMBL" id="PRKW01000005">
    <property type="protein sequence ID" value="PPB48573.1"/>
    <property type="molecule type" value="Genomic_DNA"/>
</dbReference>
<evidence type="ECO:0000313" key="7">
    <source>
        <dbReference type="Proteomes" id="UP000239297"/>
    </source>
</evidence>
<dbReference type="AlphaFoldDB" id="A0A2S5IVH8"/>
<dbReference type="Pfam" id="PF17762">
    <property type="entry name" value="HTH_ParB"/>
    <property type="match status" value="1"/>
</dbReference>
<sequence>MAEKRRGLGRGLGALIPSAPAEEIPEQFEPEMLDVPVQDSGPASRKQGGRPVDLFFERVTEEDVAEQPRSYSSALRSGINKNVLDAQTKRVAKGTARKAPHATESPRGAKTTGKEPSTAPRMDEAASPVVDEAASPVVEETPVTAPDHGADPVGQVSSVESTGIKEPARDGAGHHTTSDHQGAGSRESDGAVSASAAAAESSSPGQHSPAIHVSRETAPESTMPESADDARASNLVDVPGARFAELALTDIHPNRKQPRTEFNEDELAELVHSIREIGVLQPVVVRPSKEVGDAPYELVMGERRLRASREAGMGTIPAIIRSTLDDDLLRDALLENLHRSALNPLEEAAAYQQLLDDFGCSHDELAGRLGRSRPQISNTLRLMKLPPLVQRRVAAGILSAGHARALLGLSDPADMEKLAQRIVAEGLSVRSTEEVVALSGGLRRAGKQSAPRDGARHERLDYLATSLSDRLDTSVKITLGAKKGRVSIEFASVDDLNRIIGVLAPTKD</sequence>
<keyword evidence="7" id="KW-1185">Reference proteome</keyword>
<accession>A0A2S5IVH8</accession>
<comment type="similarity">
    <text evidence="1">Belongs to the ParB family.</text>
</comment>
<evidence type="ECO:0000259" key="5">
    <source>
        <dbReference type="SMART" id="SM00470"/>
    </source>
</evidence>
<dbReference type="GO" id="GO:0005694">
    <property type="term" value="C:chromosome"/>
    <property type="evidence" value="ECO:0007669"/>
    <property type="project" value="TreeGrafter"/>
</dbReference>
<evidence type="ECO:0000256" key="4">
    <source>
        <dbReference type="SAM" id="MobiDB-lite"/>
    </source>
</evidence>
<feature type="compositionally biased region" description="Basic residues" evidence="4">
    <location>
        <begin position="90"/>
        <end position="100"/>
    </location>
</feature>
<gene>
    <name evidence="6" type="ORF">C4K88_12620</name>
</gene>
<feature type="region of interest" description="Disordered" evidence="4">
    <location>
        <begin position="1"/>
        <end position="210"/>
    </location>
</feature>
<feature type="domain" description="ParB-like N-terminal" evidence="5">
    <location>
        <begin position="244"/>
        <end position="337"/>
    </location>
</feature>